<keyword evidence="9" id="KW-1133">Transmembrane helix</keyword>
<evidence type="ECO:0000256" key="3">
    <source>
        <dbReference type="ARBA" id="ARBA00022614"/>
    </source>
</evidence>
<name>A0A1R3HPF9_9ROSI</name>
<evidence type="ECO:0000256" key="11">
    <source>
        <dbReference type="ARBA" id="ARBA00023170"/>
    </source>
</evidence>
<dbReference type="FunFam" id="3.80.10.10:FF:000275">
    <property type="entry name" value="Leucine-rich repeat receptor-like protein kinase"/>
    <property type="match status" value="1"/>
</dbReference>
<dbReference type="Pfam" id="PF13855">
    <property type="entry name" value="LRR_8"/>
    <property type="match status" value="2"/>
</dbReference>
<dbReference type="Pfam" id="PF08263">
    <property type="entry name" value="LRRNT_2"/>
    <property type="match status" value="3"/>
</dbReference>
<dbReference type="Proteomes" id="UP000187203">
    <property type="component" value="Unassembled WGS sequence"/>
</dbReference>
<organism evidence="16 17">
    <name type="scientific">Corchorus olitorius</name>
    <dbReference type="NCBI Taxonomy" id="93759"/>
    <lineage>
        <taxon>Eukaryota</taxon>
        <taxon>Viridiplantae</taxon>
        <taxon>Streptophyta</taxon>
        <taxon>Embryophyta</taxon>
        <taxon>Tracheophyta</taxon>
        <taxon>Spermatophyta</taxon>
        <taxon>Magnoliopsida</taxon>
        <taxon>eudicotyledons</taxon>
        <taxon>Gunneridae</taxon>
        <taxon>Pentapetalae</taxon>
        <taxon>rosids</taxon>
        <taxon>malvids</taxon>
        <taxon>Malvales</taxon>
        <taxon>Malvaceae</taxon>
        <taxon>Grewioideae</taxon>
        <taxon>Apeibeae</taxon>
        <taxon>Corchorus</taxon>
    </lineage>
</organism>
<feature type="domain" description="Disease resistance R13L4/SHOC-2-like LRR" evidence="15">
    <location>
        <begin position="719"/>
        <end position="801"/>
    </location>
</feature>
<proteinExistence type="inferred from homology"/>
<keyword evidence="17" id="KW-1185">Reference proteome</keyword>
<evidence type="ECO:0000256" key="6">
    <source>
        <dbReference type="ARBA" id="ARBA00022737"/>
    </source>
</evidence>
<comment type="caution">
    <text evidence="16">The sequence shown here is derived from an EMBL/GenBank/DDBJ whole genome shotgun (WGS) entry which is preliminary data.</text>
</comment>
<dbReference type="OrthoDB" id="776842at2759"/>
<dbReference type="InterPro" id="IPR003591">
    <property type="entry name" value="Leu-rich_rpt_typical-subtyp"/>
</dbReference>
<evidence type="ECO:0000256" key="7">
    <source>
        <dbReference type="ARBA" id="ARBA00022741"/>
    </source>
</evidence>
<dbReference type="FunFam" id="3.80.10.10:FF:000021">
    <property type="entry name" value="Putative LRR receptor-like serine/threonine-protein kinase"/>
    <property type="match status" value="1"/>
</dbReference>
<dbReference type="Pfam" id="PF23598">
    <property type="entry name" value="LRR_14"/>
    <property type="match status" value="1"/>
</dbReference>
<keyword evidence="10" id="KW-0472">Membrane</keyword>
<dbReference type="InterPro" id="IPR013210">
    <property type="entry name" value="LRR_N_plant-typ"/>
</dbReference>
<feature type="signal peptide" evidence="13">
    <location>
        <begin position="1"/>
        <end position="30"/>
    </location>
</feature>
<evidence type="ECO:0000313" key="16">
    <source>
        <dbReference type="EMBL" id="OMO72269.1"/>
    </source>
</evidence>
<keyword evidence="11" id="KW-0675">Receptor</keyword>
<accession>A0A1R3HPF9</accession>
<keyword evidence="6" id="KW-0677">Repeat</keyword>
<dbReference type="Gene3D" id="3.80.10.10">
    <property type="entry name" value="Ribonuclease Inhibitor"/>
    <property type="match status" value="4"/>
</dbReference>
<evidence type="ECO:0000256" key="9">
    <source>
        <dbReference type="ARBA" id="ARBA00022989"/>
    </source>
</evidence>
<keyword evidence="3" id="KW-0433">Leucine-rich repeat</keyword>
<evidence type="ECO:0008006" key="18">
    <source>
        <dbReference type="Google" id="ProtNLM"/>
    </source>
</evidence>
<keyword evidence="5 13" id="KW-0732">Signal</keyword>
<evidence type="ECO:0000256" key="12">
    <source>
        <dbReference type="ARBA" id="ARBA00023180"/>
    </source>
</evidence>
<feature type="domain" description="Leucine-rich repeat-containing N-terminal plant-type" evidence="14">
    <location>
        <begin position="36"/>
        <end position="73"/>
    </location>
</feature>
<evidence type="ECO:0000313" key="17">
    <source>
        <dbReference type="Proteomes" id="UP000187203"/>
    </source>
</evidence>
<comment type="similarity">
    <text evidence="2">Belongs to the RLP family.</text>
</comment>
<keyword evidence="8" id="KW-0067">ATP-binding</keyword>
<dbReference type="InterPro" id="IPR032675">
    <property type="entry name" value="LRR_dom_sf"/>
</dbReference>
<feature type="domain" description="Leucine-rich repeat-containing N-terminal plant-type" evidence="14">
    <location>
        <begin position="660"/>
        <end position="697"/>
    </location>
</feature>
<dbReference type="GO" id="GO:0016020">
    <property type="term" value="C:membrane"/>
    <property type="evidence" value="ECO:0007669"/>
    <property type="project" value="UniProtKB-SubCell"/>
</dbReference>
<dbReference type="Pfam" id="PF00560">
    <property type="entry name" value="LRR_1"/>
    <property type="match status" value="4"/>
</dbReference>
<dbReference type="PANTHER" id="PTHR47988">
    <property type="entry name" value="SOMATIC EMBRYOGENESIS RECEPTOR KINASE 1"/>
    <property type="match status" value="1"/>
</dbReference>
<dbReference type="GO" id="GO:0005524">
    <property type="term" value="F:ATP binding"/>
    <property type="evidence" value="ECO:0007669"/>
    <property type="project" value="UniProtKB-KW"/>
</dbReference>
<dbReference type="AlphaFoldDB" id="A0A1R3HPF9"/>
<comment type="subcellular location">
    <subcellularLocation>
        <location evidence="1">Membrane</location>
        <topology evidence="1">Single-pass type I membrane protein</topology>
    </subcellularLocation>
</comment>
<evidence type="ECO:0000259" key="14">
    <source>
        <dbReference type="Pfam" id="PF08263"/>
    </source>
</evidence>
<evidence type="ECO:0000256" key="1">
    <source>
        <dbReference type="ARBA" id="ARBA00004479"/>
    </source>
</evidence>
<dbReference type="SMART" id="SM00365">
    <property type="entry name" value="LRR_SD22"/>
    <property type="match status" value="6"/>
</dbReference>
<dbReference type="EMBL" id="AWUE01019673">
    <property type="protein sequence ID" value="OMO72269.1"/>
    <property type="molecule type" value="Genomic_DNA"/>
</dbReference>
<gene>
    <name evidence="16" type="ORF">COLO4_27735</name>
</gene>
<dbReference type="SUPFAM" id="SSF52047">
    <property type="entry name" value="RNI-like"/>
    <property type="match status" value="2"/>
</dbReference>
<reference evidence="17" key="1">
    <citation type="submission" date="2013-09" db="EMBL/GenBank/DDBJ databases">
        <title>Corchorus olitorius genome sequencing.</title>
        <authorList>
            <person name="Alam M."/>
            <person name="Haque M.S."/>
            <person name="Islam M.S."/>
            <person name="Emdad E.M."/>
            <person name="Islam M.M."/>
            <person name="Ahmed B."/>
            <person name="Halim A."/>
            <person name="Hossen Q.M.M."/>
            <person name="Hossain M.Z."/>
            <person name="Ahmed R."/>
            <person name="Khan M.M."/>
            <person name="Islam R."/>
            <person name="Rashid M.M."/>
            <person name="Khan S.A."/>
            <person name="Rahman M.S."/>
            <person name="Alam M."/>
            <person name="Yahiya A.S."/>
            <person name="Khan M.S."/>
            <person name="Azam M.S."/>
            <person name="Haque T."/>
            <person name="Lashkar M.Z.H."/>
            <person name="Akhand A.I."/>
            <person name="Morshed G."/>
            <person name="Roy S."/>
            <person name="Uddin K.S."/>
            <person name="Rabeya T."/>
            <person name="Hossain A.S."/>
            <person name="Chowdhury A."/>
            <person name="Snigdha A.R."/>
            <person name="Mortoza M.S."/>
            <person name="Matin S.A."/>
            <person name="Hoque S.M.E."/>
            <person name="Islam M.K."/>
            <person name="Roy D.K."/>
            <person name="Haider R."/>
            <person name="Moosa M.M."/>
            <person name="Elias S.M."/>
            <person name="Hasan A.M."/>
            <person name="Jahan S."/>
            <person name="Shafiuddin M."/>
            <person name="Mahmood N."/>
            <person name="Shommy N.S."/>
        </authorList>
    </citation>
    <scope>NUCLEOTIDE SEQUENCE [LARGE SCALE GENOMIC DNA]</scope>
    <source>
        <strain evidence="17">cv. O-4</strain>
    </source>
</reference>
<dbReference type="FunFam" id="3.80.10.10:FF:000101">
    <property type="entry name" value="LRR receptor-like serine/threonine-protein kinase ERECTA"/>
    <property type="match status" value="1"/>
</dbReference>
<dbReference type="SMART" id="SM00369">
    <property type="entry name" value="LRR_TYP"/>
    <property type="match status" value="11"/>
</dbReference>
<feature type="domain" description="Leucine-rich repeat-containing N-terminal plant-type" evidence="14">
    <location>
        <begin position="396"/>
        <end position="435"/>
    </location>
</feature>
<sequence length="801" mass="87340">MEIIRKKNFYVLLCCVAFFLCNFDSTLVAAKEMVFDVVALMEIKSRLVDPYGVLESWDEAVPDPCTWNMITCSTDYQVIALEAPDRGLSGTLSPYIGNLTYIQSVHLQSNNLSGNIPSSIGALSNLRTLELSNNKFSGQIPSSISHLESLQYLMLNNNSLSGEIPDSLANLTHLTLLDLSFNNLSGDVPKFPAKVYNWNMVTCSDGVVVSLVAPNQNLFGTLAPFIGNLTNLKLVLLQNNNISGHIPSELGKLTKLQTLDLSKNYFSGQIPSSLSNLKSIQFLRLNNNSLSGTIPPSLANMTQLTFLDLSFNNLSGPFPELPTTTFKDLSIVLPSKDVLHRNHGVLSMMQTIQKQAFLKLKMKEMEFRKEKFAMCCVFLFCLWTSACGLLLPNKGNNEVQALIGMKNSLVDPLGVLESWDEDAVDVCSWSLVTCSSDGLVVHLKAASQNLSGTLAPTIGNLTNLQLLLLQNNNISGHIPSELGKLPKLQTLDLSSNFFYGQIPSSLSHLESLHYLRLNNNSLSGAIPPSLANMTQLSFLDLSFNNLSGPFPGLPTTTFNIVGNPYICSNGADKKVGCDVMDLGALPSSSSSSIAILNLPEGILYGVQRLINRSNYTDQRLIALLLAEEWKDIYVLLCCMAFFYLWNCDSAAVAPNGVGYEVIALMGIKNQLDDPHGVLDNWDNSSPDPCSWNMITCSSDGLVVVLGAPSQNLSGTLSPTIGDLFNLQAVLLQNNNISGDIPPEIGTLSKLQTIDLSNNKFSGQIPSSLSHLKSLQYLRLNNNSLSGEIPDSLVNLTQLTYL</sequence>
<dbReference type="InterPro" id="IPR001611">
    <property type="entry name" value="Leu-rich_rpt"/>
</dbReference>
<evidence type="ECO:0000256" key="2">
    <source>
        <dbReference type="ARBA" id="ARBA00009592"/>
    </source>
</evidence>
<dbReference type="Pfam" id="PF12799">
    <property type="entry name" value="LRR_4"/>
    <property type="match status" value="1"/>
</dbReference>
<evidence type="ECO:0000256" key="8">
    <source>
        <dbReference type="ARBA" id="ARBA00022840"/>
    </source>
</evidence>
<dbReference type="InterPro" id="IPR025875">
    <property type="entry name" value="Leu-rich_rpt_4"/>
</dbReference>
<evidence type="ECO:0000256" key="10">
    <source>
        <dbReference type="ARBA" id="ARBA00023136"/>
    </source>
</evidence>
<evidence type="ECO:0000259" key="15">
    <source>
        <dbReference type="Pfam" id="PF23598"/>
    </source>
</evidence>
<keyword evidence="7" id="KW-0547">Nucleotide-binding</keyword>
<dbReference type="InterPro" id="IPR055414">
    <property type="entry name" value="LRR_R13L4/SHOC2-like"/>
</dbReference>
<dbReference type="FunFam" id="3.80.10.10:FF:000400">
    <property type="entry name" value="Nuclear pore complex protein NUP107"/>
    <property type="match status" value="1"/>
</dbReference>
<feature type="chain" id="PRO_5012028787" description="Leucine-rich repeat-containing N-terminal plant-type domain-containing protein" evidence="13">
    <location>
        <begin position="31"/>
        <end position="801"/>
    </location>
</feature>
<evidence type="ECO:0000256" key="5">
    <source>
        <dbReference type="ARBA" id="ARBA00022729"/>
    </source>
</evidence>
<keyword evidence="4" id="KW-0812">Transmembrane</keyword>
<dbReference type="STRING" id="93759.A0A1R3HPF9"/>
<protein>
    <recommendedName>
        <fullName evidence="18">Leucine-rich repeat-containing N-terminal plant-type domain-containing protein</fullName>
    </recommendedName>
</protein>
<evidence type="ECO:0000256" key="13">
    <source>
        <dbReference type="SAM" id="SignalP"/>
    </source>
</evidence>
<evidence type="ECO:0000256" key="4">
    <source>
        <dbReference type="ARBA" id="ARBA00022692"/>
    </source>
</evidence>
<keyword evidence="12" id="KW-0325">Glycoprotein</keyword>